<feature type="chain" id="PRO_5035286222" evidence="1">
    <location>
        <begin position="26"/>
        <end position="259"/>
    </location>
</feature>
<protein>
    <submittedName>
        <fullName evidence="2">Uncharacterized protein</fullName>
    </submittedName>
</protein>
<comment type="caution">
    <text evidence="2">The sequence shown here is derived from an EMBL/GenBank/DDBJ whole genome shotgun (WGS) entry which is preliminary data.</text>
</comment>
<evidence type="ECO:0000256" key="1">
    <source>
        <dbReference type="SAM" id="SignalP"/>
    </source>
</evidence>
<sequence>MRINRVKWMTCAVAATVAASGLANAQMVDLGDIVIAKSQADFLHQETPAWLSIGAPYTIKKIDGGLDPVYETLATESNGNSQYRYPSDMKITGFSVTVALADGEWKFESTESRIRSASLNLDRKKLIITQGDDARLYELSDDGSEYRLNEKVKFPKVNYNAELSGRGLISGKWRWVTNDLACAISALDNHYDSLRMALCLYNPVTQTLHAWNIPLGSGMLGYFDMKNGIIRTSQRGRKKSEPRISYYQLILESELETEE</sequence>
<dbReference type="Proteomes" id="UP000624703">
    <property type="component" value="Unassembled WGS sequence"/>
</dbReference>
<dbReference type="RefSeq" id="WP_200311545.1">
    <property type="nucleotide sequence ID" value="NZ_JAENIM010000039.1"/>
</dbReference>
<name>A0A8J7SLR6_9BACT</name>
<accession>A0A8J7SLR6</accession>
<dbReference type="EMBL" id="JAENIM010000039">
    <property type="protein sequence ID" value="MBK1791545.1"/>
    <property type="molecule type" value="Genomic_DNA"/>
</dbReference>
<keyword evidence="3" id="KW-1185">Reference proteome</keyword>
<feature type="signal peptide" evidence="1">
    <location>
        <begin position="1"/>
        <end position="25"/>
    </location>
</feature>
<reference evidence="2" key="1">
    <citation type="submission" date="2021-01" db="EMBL/GenBank/DDBJ databases">
        <title>Modified the classification status of verrucomicrobia.</title>
        <authorList>
            <person name="Feng X."/>
        </authorList>
    </citation>
    <scope>NUCLEOTIDE SEQUENCE</scope>
    <source>
        <strain evidence="2">_KCTC 22039</strain>
    </source>
</reference>
<evidence type="ECO:0000313" key="2">
    <source>
        <dbReference type="EMBL" id="MBK1791545.1"/>
    </source>
</evidence>
<gene>
    <name evidence="2" type="ORF">JIN82_10320</name>
</gene>
<keyword evidence="1" id="KW-0732">Signal</keyword>
<dbReference type="AlphaFoldDB" id="A0A8J7SLR6"/>
<proteinExistence type="predicted"/>
<evidence type="ECO:0000313" key="3">
    <source>
        <dbReference type="Proteomes" id="UP000624703"/>
    </source>
</evidence>
<organism evidence="2 3">
    <name type="scientific">Persicirhabdus sediminis</name>
    <dbReference type="NCBI Taxonomy" id="454144"/>
    <lineage>
        <taxon>Bacteria</taxon>
        <taxon>Pseudomonadati</taxon>
        <taxon>Verrucomicrobiota</taxon>
        <taxon>Verrucomicrobiia</taxon>
        <taxon>Verrucomicrobiales</taxon>
        <taxon>Verrucomicrobiaceae</taxon>
        <taxon>Persicirhabdus</taxon>
    </lineage>
</organism>